<dbReference type="AlphaFoldDB" id="A0A2G1W6Q7"/>
<comment type="caution">
    <text evidence="5">The sequence shown here is derived from an EMBL/GenBank/DDBJ whole genome shotgun (WGS) entry which is preliminary data.</text>
</comment>
<dbReference type="PIRSF" id="PIRSF000398">
    <property type="entry name" value="M_m6A_EcoRV"/>
    <property type="match status" value="1"/>
</dbReference>
<feature type="binding site" evidence="4">
    <location>
        <position position="199"/>
    </location>
    <ligand>
        <name>S-adenosyl-L-methionine</name>
        <dbReference type="ChEBI" id="CHEBI:59789"/>
    </ligand>
</feature>
<dbReference type="SUPFAM" id="SSF53335">
    <property type="entry name" value="S-adenosyl-L-methionine-dependent methyltransferases"/>
    <property type="match status" value="1"/>
</dbReference>
<evidence type="ECO:0000256" key="2">
    <source>
        <dbReference type="ARBA" id="ARBA00022679"/>
    </source>
</evidence>
<dbReference type="EMBL" id="NIZW01000010">
    <property type="protein sequence ID" value="PHQ34696.1"/>
    <property type="molecule type" value="Genomic_DNA"/>
</dbReference>
<keyword evidence="6" id="KW-1185">Reference proteome</keyword>
<accession>A0A2G1W6Q7</accession>
<keyword evidence="1 5" id="KW-0489">Methyltransferase</keyword>
<dbReference type="InterPro" id="IPR029063">
    <property type="entry name" value="SAM-dependent_MTases_sf"/>
</dbReference>
<dbReference type="GO" id="GO:0009007">
    <property type="term" value="F:site-specific DNA-methyltransferase (adenine-specific) activity"/>
    <property type="evidence" value="ECO:0007669"/>
    <property type="project" value="UniProtKB-EC"/>
</dbReference>
<name>A0A2G1W6Q7_9BACT</name>
<protein>
    <submittedName>
        <fullName evidence="5">Adenine methyltransferase</fullName>
    </submittedName>
</protein>
<evidence type="ECO:0000313" key="6">
    <source>
        <dbReference type="Proteomes" id="UP000225740"/>
    </source>
</evidence>
<dbReference type="Pfam" id="PF02086">
    <property type="entry name" value="MethyltransfD12"/>
    <property type="match status" value="1"/>
</dbReference>
<sequence>MIVKLKTKSRARSHRVSAPIKWHGGKHYLASKIIAKFPKHTHYVETHFGGGAVLLQKPVQLIDGHSEVVNDIDGELTNFWKALQDDESFTTFSRKVSAIPFSKVEWESAMACQSECPIERAVAFFVRYRQSRQGLGKDFATMSRSRTRRGMNEQASSWWSAVDGLGDAHQRLRSVVIVNDDASKLIKREDSVHTLFYVDPPYVQRTRVVGNAYACEMSEAEHEALLCSLGSASGKFILSGYNDPIYDSAMKQHGWRREDIAIDNKASGQKTKPIKVESLWTNF</sequence>
<dbReference type="GO" id="GO:0006298">
    <property type="term" value="P:mismatch repair"/>
    <property type="evidence" value="ECO:0007669"/>
    <property type="project" value="TreeGrafter"/>
</dbReference>
<keyword evidence="3" id="KW-0949">S-adenosyl-L-methionine</keyword>
<feature type="binding site" evidence="4">
    <location>
        <position position="71"/>
    </location>
    <ligand>
        <name>S-adenosyl-L-methionine</name>
        <dbReference type="ChEBI" id="CHEBI:59789"/>
    </ligand>
</feature>
<dbReference type="GeneID" id="90609264"/>
<dbReference type="Gene3D" id="3.40.50.150">
    <property type="entry name" value="Vaccinia Virus protein VP39"/>
    <property type="match status" value="2"/>
</dbReference>
<dbReference type="InterPro" id="IPR012327">
    <property type="entry name" value="MeTrfase_D12"/>
</dbReference>
<gene>
    <name evidence="5" type="ORF">CEE69_14290</name>
</gene>
<reference evidence="5 6" key="1">
    <citation type="submission" date="2017-06" db="EMBL/GenBank/DDBJ databases">
        <title>Description of Rhodopirellula bahusiensis sp. nov.</title>
        <authorList>
            <person name="Kizina J."/>
            <person name="Harder J."/>
        </authorList>
    </citation>
    <scope>NUCLEOTIDE SEQUENCE [LARGE SCALE GENOMIC DNA]</scope>
    <source>
        <strain evidence="5 6">SWK21</strain>
    </source>
</reference>
<dbReference type="PANTHER" id="PTHR30481:SF4">
    <property type="entry name" value="SITE-SPECIFIC DNA-METHYLTRANSFERASE (ADENINE-SPECIFIC)"/>
    <property type="match status" value="1"/>
</dbReference>
<dbReference type="GO" id="GO:0032259">
    <property type="term" value="P:methylation"/>
    <property type="evidence" value="ECO:0007669"/>
    <property type="project" value="UniProtKB-KW"/>
</dbReference>
<keyword evidence="2 5" id="KW-0808">Transferase</keyword>
<evidence type="ECO:0000313" key="5">
    <source>
        <dbReference type="EMBL" id="PHQ34696.1"/>
    </source>
</evidence>
<feature type="binding site" evidence="4">
    <location>
        <position position="26"/>
    </location>
    <ligand>
        <name>S-adenosyl-L-methionine</name>
        <dbReference type="ChEBI" id="CHEBI:59789"/>
    </ligand>
</feature>
<feature type="binding site" evidence="4">
    <location>
        <position position="22"/>
    </location>
    <ligand>
        <name>S-adenosyl-L-methionine</name>
        <dbReference type="ChEBI" id="CHEBI:59789"/>
    </ligand>
</feature>
<evidence type="ECO:0000256" key="1">
    <source>
        <dbReference type="ARBA" id="ARBA00022603"/>
    </source>
</evidence>
<dbReference type="GO" id="GO:0043565">
    <property type="term" value="F:sequence-specific DNA binding"/>
    <property type="evidence" value="ECO:0007669"/>
    <property type="project" value="TreeGrafter"/>
</dbReference>
<dbReference type="RefSeq" id="WP_099261445.1">
    <property type="nucleotide sequence ID" value="NZ_NIZW01000010.1"/>
</dbReference>
<dbReference type="InterPro" id="IPR012263">
    <property type="entry name" value="M_m6A_EcoRV"/>
</dbReference>
<dbReference type="GO" id="GO:0009307">
    <property type="term" value="P:DNA restriction-modification system"/>
    <property type="evidence" value="ECO:0007669"/>
    <property type="project" value="InterPro"/>
</dbReference>
<evidence type="ECO:0000256" key="4">
    <source>
        <dbReference type="PIRSR" id="PIRSR000398-1"/>
    </source>
</evidence>
<dbReference type="Proteomes" id="UP000225740">
    <property type="component" value="Unassembled WGS sequence"/>
</dbReference>
<organism evidence="5 6">
    <name type="scientific">Rhodopirellula bahusiensis</name>
    <dbReference type="NCBI Taxonomy" id="2014065"/>
    <lineage>
        <taxon>Bacteria</taxon>
        <taxon>Pseudomonadati</taxon>
        <taxon>Planctomycetota</taxon>
        <taxon>Planctomycetia</taxon>
        <taxon>Pirellulales</taxon>
        <taxon>Pirellulaceae</taxon>
        <taxon>Rhodopirellula</taxon>
    </lineage>
</organism>
<dbReference type="PRINTS" id="PR00505">
    <property type="entry name" value="D12N6MTFRASE"/>
</dbReference>
<proteinExistence type="predicted"/>
<evidence type="ECO:0000256" key="3">
    <source>
        <dbReference type="ARBA" id="ARBA00022691"/>
    </source>
</evidence>
<dbReference type="PANTHER" id="PTHR30481">
    <property type="entry name" value="DNA ADENINE METHYLASE"/>
    <property type="match status" value="1"/>
</dbReference>
<dbReference type="GO" id="GO:1904047">
    <property type="term" value="F:S-adenosyl-L-methionine binding"/>
    <property type="evidence" value="ECO:0007669"/>
    <property type="project" value="TreeGrafter"/>
</dbReference>
<dbReference type="OrthoDB" id="9805629at2"/>